<dbReference type="SUPFAM" id="SSF53098">
    <property type="entry name" value="Ribonuclease H-like"/>
    <property type="match status" value="1"/>
</dbReference>
<dbReference type="OrthoDB" id="206335at2759"/>
<proteinExistence type="inferred from homology"/>
<dbReference type="Pfam" id="PF00929">
    <property type="entry name" value="RNase_T"/>
    <property type="match status" value="1"/>
</dbReference>
<keyword evidence="6" id="KW-0269">Exonuclease</keyword>
<dbReference type="GO" id="GO:0003676">
    <property type="term" value="F:nucleic acid binding"/>
    <property type="evidence" value="ECO:0007669"/>
    <property type="project" value="InterPro"/>
</dbReference>
<dbReference type="STRING" id="1230905.A0A1G4K4L4"/>
<feature type="region of interest" description="Disordered" evidence="8">
    <location>
        <begin position="62"/>
        <end position="97"/>
    </location>
</feature>
<comment type="similarity">
    <text evidence="2">Belongs to the REXO1/REXO3 family.</text>
</comment>
<evidence type="ECO:0000256" key="5">
    <source>
        <dbReference type="ARBA" id="ARBA00022801"/>
    </source>
</evidence>
<evidence type="ECO:0000313" key="10">
    <source>
        <dbReference type="EMBL" id="SCU98697.1"/>
    </source>
</evidence>
<dbReference type="FunFam" id="3.30.420.10:FF:000019">
    <property type="entry name" value="RNA exonuclease NEF-sp"/>
    <property type="match status" value="1"/>
</dbReference>
<comment type="subcellular location">
    <subcellularLocation>
        <location evidence="1">Nucleus</location>
    </subcellularLocation>
</comment>
<gene>
    <name evidence="10" type="ORF">LAMI_0F15918G</name>
</gene>
<evidence type="ECO:0000256" key="4">
    <source>
        <dbReference type="ARBA" id="ARBA00022722"/>
    </source>
</evidence>
<dbReference type="InterPro" id="IPR013520">
    <property type="entry name" value="Ribonucl_H"/>
</dbReference>
<dbReference type="Proteomes" id="UP000191024">
    <property type="component" value="Chromosome F"/>
</dbReference>
<feature type="domain" description="Exonuclease" evidence="9">
    <location>
        <begin position="322"/>
        <end position="482"/>
    </location>
</feature>
<dbReference type="InterPro" id="IPR047021">
    <property type="entry name" value="REXO1/3/4-like"/>
</dbReference>
<reference evidence="11" key="1">
    <citation type="submission" date="2016-03" db="EMBL/GenBank/DDBJ databases">
        <authorList>
            <person name="Devillers H."/>
        </authorList>
    </citation>
    <scope>NUCLEOTIDE SEQUENCE [LARGE SCALE GENOMIC DNA]</scope>
</reference>
<evidence type="ECO:0000256" key="2">
    <source>
        <dbReference type="ARBA" id="ARBA00006357"/>
    </source>
</evidence>
<dbReference type="InterPro" id="IPR012337">
    <property type="entry name" value="RNaseH-like_sf"/>
</dbReference>
<dbReference type="PANTHER" id="PTHR12801:SF115">
    <property type="entry name" value="FI18136P1-RELATED"/>
    <property type="match status" value="1"/>
</dbReference>
<keyword evidence="7" id="KW-0539">Nucleus</keyword>
<keyword evidence="3" id="KW-0698">rRNA processing</keyword>
<dbReference type="GO" id="GO:0005634">
    <property type="term" value="C:nucleus"/>
    <property type="evidence" value="ECO:0007669"/>
    <property type="project" value="UniProtKB-SubCell"/>
</dbReference>
<dbReference type="InterPro" id="IPR036397">
    <property type="entry name" value="RNaseH_sf"/>
</dbReference>
<evidence type="ECO:0000256" key="3">
    <source>
        <dbReference type="ARBA" id="ARBA00022552"/>
    </source>
</evidence>
<sequence>MTFDTAEKLNTALDSDPFSRRNSVKDLASSLETVKEDTSFRSGVARLSICEDDEARQKIMQKLSRSGSEEALEDSNVSRPDMRSKRRRRRSSALSTLSAGGAKKIQRELSSQSLTAVPKRKKKKASVNASLSFPSETLKEKISMKDVREFVTFIFDHRSTSPTWLQINHAKNISKAVVLFVPGLQPSDFCEVNGDEADANAETHLKSTYLKTLESNELKHAFYRLMLSAPGSKNTIYSPYNSFVNVSLTKKEREQKREELASRKITLYDLLMSPDQLIENEYPIHPLTPGVSPDMRDVLQKQALGDEGEWVETKSLQHDDPHTFAVDCEMCKAKEGLVLTRVSVVDFDCNLIYDSLVKPSVPIIDYLTKYSGITEEKLRNVTTTLKDVQNKLLELVSADDVLIGHSLQSDLNALKLKHPRIIDTATIYEHKAGPPFKPALRYLASEYLHIDIQNNDLIGHDSFDDAKACMELTKLKLVNGLGFGVGTNSENLFQRLARQDIRSLCLNDYAPKQCQLATDKKNLEMKINCQTDEDITDNIISNMESRDLFVGRLRELEFSRGYATPSPDVSVVSEDIALRSLGERIERIYKSCPPSAAMIVCSGTGDTRDWLRIMGEINKLDREERANERKKLEIEIKAAVTKARNGIALVAIKDEDIPIVQ</sequence>
<evidence type="ECO:0000259" key="9">
    <source>
        <dbReference type="SMART" id="SM00479"/>
    </source>
</evidence>
<dbReference type="GO" id="GO:0004527">
    <property type="term" value="F:exonuclease activity"/>
    <property type="evidence" value="ECO:0007669"/>
    <property type="project" value="UniProtKB-KW"/>
</dbReference>
<accession>A0A1G4K4L4</accession>
<dbReference type="PANTHER" id="PTHR12801">
    <property type="entry name" value="RNA EXONUCLEASE REXO1 / RECO3 FAMILY MEMBER-RELATED"/>
    <property type="match status" value="1"/>
</dbReference>
<dbReference type="SMART" id="SM00479">
    <property type="entry name" value="EXOIII"/>
    <property type="match status" value="1"/>
</dbReference>
<dbReference type="EMBL" id="LT598467">
    <property type="protein sequence ID" value="SCU98697.1"/>
    <property type="molecule type" value="Genomic_DNA"/>
</dbReference>
<dbReference type="GO" id="GO:0006364">
    <property type="term" value="P:rRNA processing"/>
    <property type="evidence" value="ECO:0007669"/>
    <property type="project" value="UniProtKB-KW"/>
</dbReference>
<feature type="region of interest" description="Disordered" evidence="8">
    <location>
        <begin position="1"/>
        <end position="22"/>
    </location>
</feature>
<dbReference type="CDD" id="cd06145">
    <property type="entry name" value="REX1_like"/>
    <property type="match status" value="1"/>
</dbReference>
<evidence type="ECO:0000256" key="7">
    <source>
        <dbReference type="ARBA" id="ARBA00023242"/>
    </source>
</evidence>
<name>A0A1G4K4L4_9SACH</name>
<keyword evidence="4" id="KW-0540">Nuclease</keyword>
<organism evidence="10 11">
    <name type="scientific">Lachancea mirantina</name>
    <dbReference type="NCBI Taxonomy" id="1230905"/>
    <lineage>
        <taxon>Eukaryota</taxon>
        <taxon>Fungi</taxon>
        <taxon>Dikarya</taxon>
        <taxon>Ascomycota</taxon>
        <taxon>Saccharomycotina</taxon>
        <taxon>Saccharomycetes</taxon>
        <taxon>Saccharomycetales</taxon>
        <taxon>Saccharomycetaceae</taxon>
        <taxon>Lachancea</taxon>
    </lineage>
</organism>
<evidence type="ECO:0000313" key="11">
    <source>
        <dbReference type="Proteomes" id="UP000191024"/>
    </source>
</evidence>
<dbReference type="Gene3D" id="3.30.420.10">
    <property type="entry name" value="Ribonuclease H-like superfamily/Ribonuclease H"/>
    <property type="match status" value="1"/>
</dbReference>
<evidence type="ECO:0000256" key="8">
    <source>
        <dbReference type="SAM" id="MobiDB-lite"/>
    </source>
</evidence>
<dbReference type="InterPro" id="IPR034922">
    <property type="entry name" value="REX1-like_exo"/>
</dbReference>
<keyword evidence="11" id="KW-1185">Reference proteome</keyword>
<protein>
    <submittedName>
        <fullName evidence="10">LAMI_0F15918g1_1</fullName>
    </submittedName>
</protein>
<evidence type="ECO:0000256" key="6">
    <source>
        <dbReference type="ARBA" id="ARBA00022839"/>
    </source>
</evidence>
<evidence type="ECO:0000256" key="1">
    <source>
        <dbReference type="ARBA" id="ARBA00004123"/>
    </source>
</evidence>
<dbReference type="AlphaFoldDB" id="A0A1G4K4L4"/>
<keyword evidence="5" id="KW-0378">Hydrolase</keyword>